<organism evidence="4 5">
    <name type="scientific">Maricaulis salignorans</name>
    <dbReference type="NCBI Taxonomy" id="144026"/>
    <lineage>
        <taxon>Bacteria</taxon>
        <taxon>Pseudomonadati</taxon>
        <taxon>Pseudomonadota</taxon>
        <taxon>Alphaproteobacteria</taxon>
        <taxon>Maricaulales</taxon>
        <taxon>Maricaulaceae</taxon>
        <taxon>Maricaulis</taxon>
    </lineage>
</organism>
<dbReference type="GO" id="GO:0005737">
    <property type="term" value="C:cytoplasm"/>
    <property type="evidence" value="ECO:0007669"/>
    <property type="project" value="TreeGrafter"/>
</dbReference>
<dbReference type="InterPro" id="IPR013785">
    <property type="entry name" value="Aldolase_TIM"/>
</dbReference>
<evidence type="ECO:0000259" key="3">
    <source>
        <dbReference type="Pfam" id="PF02581"/>
    </source>
</evidence>
<proteinExistence type="predicted"/>
<accession>A0A1G9R386</accession>
<dbReference type="AlphaFoldDB" id="A0A1G9R386"/>
<dbReference type="InterPro" id="IPR036206">
    <property type="entry name" value="ThiamineP_synth_sf"/>
</dbReference>
<dbReference type="GO" id="GO:0004789">
    <property type="term" value="F:thiamine-phosphate diphosphorylase activity"/>
    <property type="evidence" value="ECO:0007669"/>
    <property type="project" value="TreeGrafter"/>
</dbReference>
<name>A0A1G9R386_9PROT</name>
<keyword evidence="2" id="KW-0784">Thiamine biosynthesis</keyword>
<feature type="domain" description="Thiamine phosphate synthase/TenI" evidence="3">
    <location>
        <begin position="61"/>
        <end position="202"/>
    </location>
</feature>
<evidence type="ECO:0000256" key="1">
    <source>
        <dbReference type="ARBA" id="ARBA00004948"/>
    </source>
</evidence>
<dbReference type="InterPro" id="IPR022998">
    <property type="entry name" value="ThiamineP_synth_TenI"/>
</dbReference>
<protein>
    <submittedName>
        <fullName evidence="4">Thiamine-phosphate pyrophosphorylase</fullName>
    </submittedName>
</protein>
<dbReference type="Gene3D" id="3.20.20.70">
    <property type="entry name" value="Aldolase class I"/>
    <property type="match status" value="1"/>
</dbReference>
<comment type="pathway">
    <text evidence="1">Cofactor biosynthesis; thiamine diphosphate biosynthesis.</text>
</comment>
<dbReference type="PANTHER" id="PTHR20857:SF23">
    <property type="entry name" value="THIAMINE BIOSYNTHETIC BIFUNCTIONAL ENZYME"/>
    <property type="match status" value="1"/>
</dbReference>
<evidence type="ECO:0000256" key="2">
    <source>
        <dbReference type="ARBA" id="ARBA00022977"/>
    </source>
</evidence>
<dbReference type="STRING" id="144026.SAMN04488568_10652"/>
<sequence length="206" mass="21691">MTRPYDAQAGLARLAQRVRGGLRTDLPALFALTDPVRTPDPLAFASQLASGSGLVYRHFGAPERFHIGLALAELAHAHGLYLFVSNDLALADAIGAHGMHWPERDLAQAWARRLRGDRRPFTASVHSPAAGLRAARAGIDGVFHSTVFASQSATAGRPLGIHAAAALARHVDTAVYPLGGVNADTGRRLIGLGFAGFCCVGALSRD</sequence>
<reference evidence="4 5" key="1">
    <citation type="submission" date="2016-10" db="EMBL/GenBank/DDBJ databases">
        <authorList>
            <person name="de Groot N.N."/>
        </authorList>
    </citation>
    <scope>NUCLEOTIDE SEQUENCE [LARGE SCALE GENOMIC DNA]</scope>
    <source>
        <strain evidence="4 5">DSM 16077</strain>
    </source>
</reference>
<dbReference type="Proteomes" id="UP000199759">
    <property type="component" value="Unassembled WGS sequence"/>
</dbReference>
<evidence type="ECO:0000313" key="5">
    <source>
        <dbReference type="Proteomes" id="UP000199759"/>
    </source>
</evidence>
<dbReference type="GO" id="GO:0009228">
    <property type="term" value="P:thiamine biosynthetic process"/>
    <property type="evidence" value="ECO:0007669"/>
    <property type="project" value="UniProtKB-KW"/>
</dbReference>
<dbReference type="PANTHER" id="PTHR20857">
    <property type="entry name" value="THIAMINE-PHOSPHATE PYROPHOSPHORYLASE"/>
    <property type="match status" value="1"/>
</dbReference>
<dbReference type="SUPFAM" id="SSF51391">
    <property type="entry name" value="Thiamin phosphate synthase"/>
    <property type="match status" value="1"/>
</dbReference>
<keyword evidence="5" id="KW-1185">Reference proteome</keyword>
<dbReference type="Pfam" id="PF02581">
    <property type="entry name" value="TMP-TENI"/>
    <property type="match status" value="1"/>
</dbReference>
<dbReference type="CDD" id="cd00564">
    <property type="entry name" value="TMP_TenI"/>
    <property type="match status" value="1"/>
</dbReference>
<dbReference type="RefSeq" id="WP_176780286.1">
    <property type="nucleotide sequence ID" value="NZ_FNHG01000006.1"/>
</dbReference>
<gene>
    <name evidence="4" type="ORF">SAMN04488568_10652</name>
</gene>
<dbReference type="EMBL" id="FNHG01000006">
    <property type="protein sequence ID" value="SDM17746.1"/>
    <property type="molecule type" value="Genomic_DNA"/>
</dbReference>
<evidence type="ECO:0000313" key="4">
    <source>
        <dbReference type="EMBL" id="SDM17746.1"/>
    </source>
</evidence>